<dbReference type="InterPro" id="IPR050435">
    <property type="entry name" value="MZM1/LYRM7"/>
</dbReference>
<feature type="compositionally biased region" description="Basic and acidic residues" evidence="5">
    <location>
        <begin position="365"/>
        <end position="376"/>
    </location>
</feature>
<evidence type="ECO:0000313" key="6">
    <source>
        <dbReference type="EMBL" id="KAL3318894.1"/>
    </source>
</evidence>
<proteinExistence type="inferred from homology"/>
<comment type="subcellular location">
    <subcellularLocation>
        <location evidence="1">Mitochondrion matrix</location>
    </subcellularLocation>
</comment>
<dbReference type="InterPro" id="IPR038763">
    <property type="entry name" value="DHH_sf"/>
</dbReference>
<dbReference type="InterPro" id="IPR038222">
    <property type="entry name" value="DHHA2_dom_sf"/>
</dbReference>
<dbReference type="EMBL" id="JBJKFK010000192">
    <property type="protein sequence ID" value="KAL3318894.1"/>
    <property type="molecule type" value="Genomic_DNA"/>
</dbReference>
<dbReference type="CDD" id="cd20267">
    <property type="entry name" value="Complex1_LYR_LYRM7"/>
    <property type="match status" value="1"/>
</dbReference>
<dbReference type="Gene3D" id="3.90.1640.10">
    <property type="entry name" value="inorganic pyrophosphatase (n-terminal core)"/>
    <property type="match status" value="1"/>
</dbReference>
<organism evidence="6 7">
    <name type="scientific">Cichlidogyrus casuarinus</name>
    <dbReference type="NCBI Taxonomy" id="1844966"/>
    <lineage>
        <taxon>Eukaryota</taxon>
        <taxon>Metazoa</taxon>
        <taxon>Spiralia</taxon>
        <taxon>Lophotrochozoa</taxon>
        <taxon>Platyhelminthes</taxon>
        <taxon>Monogenea</taxon>
        <taxon>Monopisthocotylea</taxon>
        <taxon>Dactylogyridea</taxon>
        <taxon>Ancyrocephalidae</taxon>
        <taxon>Cichlidogyrus</taxon>
    </lineage>
</organism>
<comment type="similarity">
    <text evidence="2">Belongs to the complex I LYR family.</text>
</comment>
<name>A0ABD2QH86_9PLAT</name>
<dbReference type="Proteomes" id="UP001626550">
    <property type="component" value="Unassembled WGS sequence"/>
</dbReference>
<protein>
    <recommendedName>
        <fullName evidence="8">DHHA2 domain-containing protein</fullName>
    </recommendedName>
</protein>
<feature type="region of interest" description="Disordered" evidence="5">
    <location>
        <begin position="331"/>
        <end position="376"/>
    </location>
</feature>
<keyword evidence="7" id="KW-1185">Reference proteome</keyword>
<evidence type="ECO:0000256" key="1">
    <source>
        <dbReference type="ARBA" id="ARBA00004305"/>
    </source>
</evidence>
<sequence length="714" mass="81036">MSKRFTQILDSDVIVVPLCSICRDELPLRTEVTYWLSQCEIDWHYLFFLDDLPKIISDAAATKLYLIDHNIPCSFLNHFSVIGTIDHHKLLTNSPKPPNFRHELVGSCASLVAMEIQSCSQEIELPEMLFKLLYGAILIDTMGLVEEARAYGKLTDTDLKAADFIENRLRSKSQRDDLYSAISVSKYDIAGLTVLDLLRKDSKMALSDDSKRRVICSTISGINADRLFAFISFKNDCTKYCIDKSAPYLVGITVPAPKETRSLFIFSVKPQIFRIAPLVAFLSDPQHELDLHIQTSCDEIFLAKIGSNKITRKVILPLLIQFLNQTKDWPDEKINSDPRSNSGSGGNSSDFNPASKKFTAASNSAKDRDADRLPPLDNVPKDDLLLYFCSEEADLEDRRVKFMQCLRKMQQNDLTDESEEDDTKSSQIPRFLFDHTVRLGPTSRKTSLLSDSSVISFRSAATTATSEEEDSHLSLDTLNQIRSSRHRLQLGIKAHIIKKRTGNANQPRRSTPQITGIEKIRARGPRTASYCQSRDKLDLSYLSEANYMGAFSSGLISAIQAPSCAEKLPESASYSLYRRISASQHKMQKDEALTETERTLFDFSRLFRAQSGQTLRNQVLSAFRNLHRVRMDVFKNDINALKITRAKINEQFKENKSETDLEKIDQLICHANECANLLRETVVQLEFDESKQRFVMNLRNDLAYSDNILYPHDK</sequence>
<dbReference type="GO" id="GO:0005759">
    <property type="term" value="C:mitochondrial matrix"/>
    <property type="evidence" value="ECO:0007669"/>
    <property type="project" value="UniProtKB-SubCell"/>
</dbReference>
<dbReference type="InterPro" id="IPR045298">
    <property type="entry name" value="Complex1_LYR_LYRM7"/>
</dbReference>
<comment type="caution">
    <text evidence="6">The sequence shown here is derived from an EMBL/GenBank/DDBJ whole genome shotgun (WGS) entry which is preliminary data.</text>
</comment>
<keyword evidence="4" id="KW-0143">Chaperone</keyword>
<accession>A0ABD2QH86</accession>
<dbReference type="SUPFAM" id="SSF64182">
    <property type="entry name" value="DHH phosphoesterases"/>
    <property type="match status" value="1"/>
</dbReference>
<dbReference type="PANTHER" id="PTHR46749:SF1">
    <property type="entry name" value="COMPLEX III ASSEMBLY FACTOR LYRM7"/>
    <property type="match status" value="1"/>
</dbReference>
<dbReference type="PANTHER" id="PTHR46749">
    <property type="entry name" value="COMPLEX III ASSEMBLY FACTOR LYRM7"/>
    <property type="match status" value="1"/>
</dbReference>
<dbReference type="Gene3D" id="3.10.310.20">
    <property type="entry name" value="DHHA2 domain"/>
    <property type="match status" value="1"/>
</dbReference>
<evidence type="ECO:0000256" key="5">
    <source>
        <dbReference type="SAM" id="MobiDB-lite"/>
    </source>
</evidence>
<gene>
    <name evidence="6" type="ORF">Ciccas_002430</name>
</gene>
<evidence type="ECO:0008006" key="8">
    <source>
        <dbReference type="Google" id="ProtNLM"/>
    </source>
</evidence>
<evidence type="ECO:0000256" key="4">
    <source>
        <dbReference type="ARBA" id="ARBA00023186"/>
    </source>
</evidence>
<evidence type="ECO:0000256" key="3">
    <source>
        <dbReference type="ARBA" id="ARBA00023128"/>
    </source>
</evidence>
<evidence type="ECO:0000256" key="2">
    <source>
        <dbReference type="ARBA" id="ARBA00009508"/>
    </source>
</evidence>
<dbReference type="AlphaFoldDB" id="A0ABD2QH86"/>
<keyword evidence="3" id="KW-0496">Mitochondrion</keyword>
<evidence type="ECO:0000313" key="7">
    <source>
        <dbReference type="Proteomes" id="UP001626550"/>
    </source>
</evidence>
<reference evidence="6 7" key="1">
    <citation type="submission" date="2024-11" db="EMBL/GenBank/DDBJ databases">
        <title>Adaptive evolution of stress response genes in parasites aligns with host niche diversity.</title>
        <authorList>
            <person name="Hahn C."/>
            <person name="Resl P."/>
        </authorList>
    </citation>
    <scope>NUCLEOTIDE SEQUENCE [LARGE SCALE GENOMIC DNA]</scope>
    <source>
        <strain evidence="6">EGGRZ-B1_66</strain>
        <tissue evidence="6">Body</tissue>
    </source>
</reference>